<sequence length="310" mass="34466">MMAPRTPEEIIELYTPHMPEHEWEEIGPFVRDVVRRGFAPTQVAQVATGRIGIVTSLVRWALEQGLPLDVEQIFHPATVNRYAVTIGGLSDATRCTRRSTLTTLSRRITRTAPWEPPREVLRYPRSTVPYSGTQVSQLLWWAPRQRSTVRQQGLAAAVALGVGAGLRGTEMLGVRASDVRRRGEHVIVAVRGPRARQVPVRPEYAAAVLDAAEQAGGGHLFRDPVPRVEFVGLLLGRCEVPAGLEPVTASRLRLTWEVAMVQALPLPVFMRMSGLTNTNRLSDILDGITQRKRRWWTSAELDALAEAVPW</sequence>
<organism evidence="2 3">
    <name type="scientific">Rhodococcus tukisamuensis</name>
    <dbReference type="NCBI Taxonomy" id="168276"/>
    <lineage>
        <taxon>Bacteria</taxon>
        <taxon>Bacillati</taxon>
        <taxon>Actinomycetota</taxon>
        <taxon>Actinomycetes</taxon>
        <taxon>Mycobacteriales</taxon>
        <taxon>Nocardiaceae</taxon>
        <taxon>Rhodococcus</taxon>
    </lineage>
</organism>
<dbReference type="SUPFAM" id="SSF56349">
    <property type="entry name" value="DNA breaking-rejoining enzymes"/>
    <property type="match status" value="1"/>
</dbReference>
<gene>
    <name evidence="2" type="ORF">SAMN05444580_103416</name>
</gene>
<dbReference type="Gene3D" id="1.10.443.10">
    <property type="entry name" value="Intergrase catalytic core"/>
    <property type="match status" value="1"/>
</dbReference>
<dbReference type="GO" id="GO:0006310">
    <property type="term" value="P:DNA recombination"/>
    <property type="evidence" value="ECO:0007669"/>
    <property type="project" value="UniProtKB-KW"/>
</dbReference>
<evidence type="ECO:0000313" key="2">
    <source>
        <dbReference type="EMBL" id="SDD24680.1"/>
    </source>
</evidence>
<keyword evidence="1" id="KW-0233">DNA recombination</keyword>
<dbReference type="InterPro" id="IPR013762">
    <property type="entry name" value="Integrase-like_cat_sf"/>
</dbReference>
<dbReference type="Proteomes" id="UP000199417">
    <property type="component" value="Unassembled WGS sequence"/>
</dbReference>
<protein>
    <recommendedName>
        <fullName evidence="4">Phage integrase family protein</fullName>
    </recommendedName>
</protein>
<evidence type="ECO:0000256" key="1">
    <source>
        <dbReference type="ARBA" id="ARBA00023172"/>
    </source>
</evidence>
<dbReference type="GO" id="GO:0015074">
    <property type="term" value="P:DNA integration"/>
    <property type="evidence" value="ECO:0007669"/>
    <property type="project" value="InterPro"/>
</dbReference>
<evidence type="ECO:0008006" key="4">
    <source>
        <dbReference type="Google" id="ProtNLM"/>
    </source>
</evidence>
<dbReference type="STRING" id="168276.SAMN05444580_103416"/>
<accession>A0A1G6T6E0</accession>
<dbReference type="EMBL" id="FNAB01000003">
    <property type="protein sequence ID" value="SDD24680.1"/>
    <property type="molecule type" value="Genomic_DNA"/>
</dbReference>
<reference evidence="2 3" key="1">
    <citation type="submission" date="2016-10" db="EMBL/GenBank/DDBJ databases">
        <authorList>
            <person name="de Groot N.N."/>
        </authorList>
    </citation>
    <scope>NUCLEOTIDE SEQUENCE [LARGE SCALE GENOMIC DNA]</scope>
    <source>
        <strain evidence="2 3">JCM 11308</strain>
    </source>
</reference>
<proteinExistence type="predicted"/>
<evidence type="ECO:0000313" key="3">
    <source>
        <dbReference type="Proteomes" id="UP000199417"/>
    </source>
</evidence>
<name>A0A1G6T6E0_9NOCA</name>
<keyword evidence="3" id="KW-1185">Reference proteome</keyword>
<dbReference type="InterPro" id="IPR011010">
    <property type="entry name" value="DNA_brk_join_enz"/>
</dbReference>
<dbReference type="AlphaFoldDB" id="A0A1G6T6E0"/>
<dbReference type="GO" id="GO:0003677">
    <property type="term" value="F:DNA binding"/>
    <property type="evidence" value="ECO:0007669"/>
    <property type="project" value="InterPro"/>
</dbReference>